<feature type="transmembrane region" description="Helical" evidence="8">
    <location>
        <begin position="2359"/>
        <end position="2379"/>
    </location>
</feature>
<feature type="compositionally biased region" description="Polar residues" evidence="7">
    <location>
        <begin position="1747"/>
        <end position="1757"/>
    </location>
</feature>
<keyword evidence="5" id="KW-0961">Cell wall biogenesis/degradation</keyword>
<comment type="caution">
    <text evidence="11">The sequence shown here is derived from an EMBL/GenBank/DDBJ whole genome shotgun (WGS) entry which is preliminary data.</text>
</comment>
<feature type="transmembrane region" description="Helical" evidence="8">
    <location>
        <begin position="2070"/>
        <end position="2087"/>
    </location>
</feature>
<feature type="domain" description="Glycosyl hydrolase family 13 catalytic" evidence="10">
    <location>
        <begin position="61"/>
        <end position="520"/>
    </location>
</feature>
<feature type="compositionally biased region" description="Basic and acidic residues" evidence="7">
    <location>
        <begin position="1853"/>
        <end position="1863"/>
    </location>
</feature>
<dbReference type="CDD" id="cd11323">
    <property type="entry name" value="AmyAc_AGS"/>
    <property type="match status" value="1"/>
</dbReference>
<proteinExistence type="inferred from homology"/>
<evidence type="ECO:0000256" key="2">
    <source>
        <dbReference type="ARBA" id="ARBA00012688"/>
    </source>
</evidence>
<evidence type="ECO:0000313" key="12">
    <source>
        <dbReference type="Proteomes" id="UP001161017"/>
    </source>
</evidence>
<dbReference type="Pfam" id="PF00534">
    <property type="entry name" value="Glycos_transf_1"/>
    <property type="match status" value="1"/>
</dbReference>
<keyword evidence="8" id="KW-0812">Transmembrane</keyword>
<feature type="signal peptide" evidence="9">
    <location>
        <begin position="1"/>
        <end position="15"/>
    </location>
</feature>
<dbReference type="FunFam" id="3.20.20.80:FF:000073">
    <property type="entry name" value="Alpha-1,3-glucan synthase Ags2"/>
    <property type="match status" value="1"/>
</dbReference>
<evidence type="ECO:0000256" key="9">
    <source>
        <dbReference type="SAM" id="SignalP"/>
    </source>
</evidence>
<dbReference type="CDD" id="cd03791">
    <property type="entry name" value="GT5_Glycogen_synthase_DULL1-like"/>
    <property type="match status" value="1"/>
</dbReference>
<dbReference type="GO" id="GO:0047657">
    <property type="term" value="F:alpha-1,3-glucan synthase activity"/>
    <property type="evidence" value="ECO:0007669"/>
    <property type="project" value="UniProtKB-EC"/>
</dbReference>
<dbReference type="FunFam" id="3.40.50.2000:FF:000058">
    <property type="entry name" value="Alpha-1,3-glucan synthase Ags1"/>
    <property type="match status" value="1"/>
</dbReference>
<dbReference type="SUPFAM" id="SSF51445">
    <property type="entry name" value="(Trans)glycosidases"/>
    <property type="match status" value="1"/>
</dbReference>
<evidence type="ECO:0000256" key="4">
    <source>
        <dbReference type="ARBA" id="ARBA00022679"/>
    </source>
</evidence>
<dbReference type="PANTHER" id="PTHR47182:SF2">
    <property type="entry name" value="CELL WALL ALPHA-1,3-GLUCAN SYNTHASE AGS1"/>
    <property type="match status" value="1"/>
</dbReference>
<feature type="transmembrane region" description="Helical" evidence="8">
    <location>
        <begin position="2386"/>
        <end position="2405"/>
    </location>
</feature>
<dbReference type="Pfam" id="PF26108">
    <property type="entry name" value="GH_Mok13"/>
    <property type="match status" value="1"/>
</dbReference>
<dbReference type="Pfam" id="PF26122">
    <property type="entry name" value="CBM_Mok13"/>
    <property type="match status" value="1"/>
</dbReference>
<feature type="transmembrane region" description="Helical" evidence="8">
    <location>
        <begin position="2315"/>
        <end position="2334"/>
    </location>
</feature>
<feature type="compositionally biased region" description="Basic and acidic residues" evidence="7">
    <location>
        <begin position="1824"/>
        <end position="1837"/>
    </location>
</feature>
<evidence type="ECO:0000256" key="5">
    <source>
        <dbReference type="ARBA" id="ARBA00023316"/>
    </source>
</evidence>
<reference evidence="11" key="1">
    <citation type="journal article" date="2023" name="Genome Biol. Evol.">
        <title>First Whole Genome Sequence and Flow Cytometry Genome Size Data for the Lichen-Forming Fungus Ramalina farinacea (Ascomycota).</title>
        <authorList>
            <person name="Llewellyn T."/>
            <person name="Mian S."/>
            <person name="Hill R."/>
            <person name="Leitch I.J."/>
            <person name="Gaya E."/>
        </authorList>
    </citation>
    <scope>NUCLEOTIDE SEQUENCE</scope>
    <source>
        <strain evidence="11">LIQ254RAFAR</strain>
    </source>
</reference>
<comment type="similarity">
    <text evidence="1">Belongs to the glycosyltransferase group 1 family.</text>
</comment>
<dbReference type="EMBL" id="JAPUFD010000018">
    <property type="protein sequence ID" value="MDI1492314.1"/>
    <property type="molecule type" value="Genomic_DNA"/>
</dbReference>
<keyword evidence="4 11" id="KW-0808">Transferase</keyword>
<dbReference type="SMART" id="SM00642">
    <property type="entry name" value="Aamy"/>
    <property type="match status" value="1"/>
</dbReference>
<dbReference type="InterPro" id="IPR058657">
    <property type="entry name" value="Mok11-13/Ags1-like_Ig"/>
</dbReference>
<evidence type="ECO:0000256" key="1">
    <source>
        <dbReference type="ARBA" id="ARBA00006122"/>
    </source>
</evidence>
<dbReference type="Pfam" id="PF00128">
    <property type="entry name" value="Alpha-amylase"/>
    <property type="match status" value="1"/>
</dbReference>
<keyword evidence="3 11" id="KW-0328">Glycosyltransferase</keyword>
<accession>A0AA43TYA8</accession>
<dbReference type="InterPro" id="IPR058654">
    <property type="entry name" value="Mok11-14/Ags1-like_TM"/>
</dbReference>
<evidence type="ECO:0000256" key="6">
    <source>
        <dbReference type="ARBA" id="ARBA00048960"/>
    </source>
</evidence>
<evidence type="ECO:0000313" key="11">
    <source>
        <dbReference type="EMBL" id="MDI1492314.1"/>
    </source>
</evidence>
<dbReference type="InterPro" id="IPR013534">
    <property type="entry name" value="Starch_synth_cat_dom"/>
</dbReference>
<dbReference type="Gene3D" id="3.40.50.2000">
    <property type="entry name" value="Glycogen Phosphorylase B"/>
    <property type="match status" value="2"/>
</dbReference>
<feature type="transmembrane region" description="Helical" evidence="8">
    <location>
        <begin position="2251"/>
        <end position="2270"/>
    </location>
</feature>
<dbReference type="InterPro" id="IPR058658">
    <property type="entry name" value="Mok11-13/Ags1-like_Ig_2"/>
</dbReference>
<dbReference type="EC" id="2.4.1.183" evidence="2"/>
<dbReference type="FunFam" id="3.40.50.2000:FF:000052">
    <property type="entry name" value="Alpha-1,3-glucan synthase Ags2"/>
    <property type="match status" value="1"/>
</dbReference>
<dbReference type="Proteomes" id="UP001161017">
    <property type="component" value="Unassembled WGS sequence"/>
</dbReference>
<sequence>MDILLLAICLATAAALPYDPEQTLWNLNQNKTATSVLDYWGQWDNHTYTPSPDNWRFPVYTLMLDRFVNGDPTNDNANGTAWEQDMHGTQLRHGGDVQGLRDTLDYIQGMGIKGVYLAGSPMINFAWGADAFSPLDLTLLDAHFATIAVWREFITDLHARGMYIIFDNTMATLGDLIGFEGALNISAPLAYGEHDAMWKTTRRYHDFEFNNEEQDICETPYPRFWDDHGEPVHANGSEYLIGCRNSDFDQYGDIAAFDPYPEWQRQISKFASVQDRLREWKPSVRERIQHMSCMQIAMLDIDGFRMDKGQQITVDAQAEFADYIRQCARRFGKKNFFIPGEIVSGNTFGAVYLGRGKEPNMRVNDTDKAVQMTTDNSDDSGFIRDKGKNAFDAACFHYSTYRSFERFLGMDGNLGAEGEGPVDFIEAWTTFVQTNDFINPSTGVFDPRHMYGAQNQDVFRWPTIQDGTVKQNLANFIVTLLLPGIPLLEWGEEQAFYALDNTADNYVFGRQAMSASTAWQTHGCYTVGNAKFASWPPGNYSNACKDDWNSLDHRDPAHPIRNLFITMFEMRQRFPVLNDGFNVETLTKQTHPVLLPGSLGTPTDTGFWSVRRSGWPDLQDFTTQGQKVQDVWIMFQNEATETTYSFDCSSADYGLLAPFQSGTTVRNLMYPYDLITLANTTKETKLDSKNSVDGCLNNMTLPGWGFKAYVPNDRWVRPSPVITKFMPGHDYRVESNGTSSNQQTVAVEFHFSDEMNCEDVLNKITCDSKTEDGTSAALDLGSFNCHTEDEDFNANTSPYTAISTGQLPSVWRAAGNLVNVSDGVHTLSVGNVTNEVKNASTNFASHFLLRVGKPNNPIVFSRTGNYSDNLLHQDANNNLYVSHAAAGADKFQYSLNWGSSWSDWQDYQGGNVTLQDQPWSGTKQQAWEGHHVQVQYWSQKTGALAFQEGDLAKADSQPRRFPHAFLHGSWNSYGYDQGLPHVMKQVGPGDWAFNFMTEWPSEFQVNVWGSNPDGQPDLTRSYGDVDLDGILDRVPPVSLLKNVVNVTAYPPKGRLAYRLHVNDAALRYSMTPIGSSTSQATIFALLAIMPVVLALSCVFLYLHSFYDIKLNVFGKRQHQQILPIALKEKLHVDQWLTPKEWPIVKAHQAVAESEKPPTPRKTVLIATMEYDIEDWAIKIKIGGLGVMSQLMGQHLGHLDLIWVIPCVEDIQYPVDQRAKPIKCVIFGTEYTIQVQYHHLRNITYVLLDAPVFRQQTKAEPYPTRMDDIDSAIYYSAWNFCIAEILRRFPVDLYHINDYHGAVAPLHLLPRVIPCCLSLHNAEFQGLWAMRTPSEFNEVCQIYNLPPDVVRRYVQFGEVFNLLHAGASYLRLHQAGYGAAGVSTKYGKRSFARYPVLWGLKKVMGLPNPDPTDVDQDTAQLIASKDITVDKTFEAGRAEQKRLAQEWAHLKQDPAAELFVFVGRWSTQKGIDLIADVFPSVLEEHSKAQLICIGPVIDLYGKFAALKLSKLMEIYPDRVYSKPEFTALPPYIFSGAEFALIPSRDEPFGLVAVEFGRKGALGVGARVGGLGNMPGWWFTVESTTSKHLINQFKIAIGSALASKTQVRARMRAISAKQRFPVALWKQDLAKMHETAMVMSQKQMSRAKDPHAAITGEVGTPGHTTPGIATPGLTTPVTSFSNLSALWTGKRSGIATPAVDRSGQTTRAPSPSAAADGRLSLGSRVGPGHELATQARGRKRLSKPRPGSRDSSLSRSIFTRSRANSAERAAAKGKARSRANSAERAATKGKARSRANSAERAAARVKVTDSEPPLPDSLISLPPNLTRKEPNRITRIAEHQDEDNAENHSSQGDLRQFDFESRNPFDDSGSSRSINDDTENDSSSVDERTMDEYILTPEQLENEKEKRRISKIQRRLEAAAGSDNGEGSSFGRDRQFTLASRANSPSIPGTPNVDERLMPLHGSEPQDPFDDSNAPKEPYLSLGSVLQGKKDYKLQSVEPFFTDPTGLYYQAFEQKLQKLNGKNSENSLCIEDYLMQSERDWFNRYRSGQIISANSYQITLLTGAVGQAAEKLYIIASIYLVFSVCWWLVFRRLASKYVLSLPFVIYGLAFFLLGLAPYAETIMSRGWVQNVATGLYAAASASGAFYFSLNFGSEGSVPVSTWSLRACLIQGTQQLYVTMLWYWGSDLTRITVTGAKVTSKVAYGPGLTAITTPIALLLIAIGVTLFFGLPDYYRQTPGAIPAFYKATMRRKIVLWFFISVCLQNFFLAAPYGRNWTYLWSSKHAPTWAVLCLVLLFFVVVWIAMLAGFAHFSRTHTWILPIFALGLGCPRWCQMLWGTSNMAQWVPWAGSPLAGALLGRSLWLWLGVLDTIQGCGIGMILLQTLTRFHVSFALICAQVLGSMATIVGRACAPDADGPGPIFPNLAISLAGLHNAWFWIGLTSQGIICIGFLWWFRGEQLMKP</sequence>
<feature type="transmembrane region" description="Helical" evidence="8">
    <location>
        <begin position="2282"/>
        <end position="2303"/>
    </location>
</feature>
<dbReference type="InterPro" id="IPR058659">
    <property type="entry name" value="Mok11-13/Ags1-like_CBM"/>
</dbReference>
<dbReference type="Gene3D" id="3.20.20.80">
    <property type="entry name" value="Glycosidases"/>
    <property type="match status" value="1"/>
</dbReference>
<feature type="compositionally biased region" description="Polar residues" evidence="7">
    <location>
        <begin position="1938"/>
        <end position="1947"/>
    </location>
</feature>
<feature type="region of interest" description="Disordered" evidence="7">
    <location>
        <begin position="1938"/>
        <end position="1975"/>
    </location>
</feature>
<dbReference type="Pfam" id="PF08323">
    <property type="entry name" value="Glyco_transf_5"/>
    <property type="match status" value="1"/>
</dbReference>
<dbReference type="SUPFAM" id="SSF53756">
    <property type="entry name" value="UDP-Glycosyltransferase/glycogen phosphorylase"/>
    <property type="match status" value="1"/>
</dbReference>
<feature type="chain" id="PRO_5041451598" description="alpha-1,3-glucan synthase" evidence="9">
    <location>
        <begin position="16"/>
        <end position="2460"/>
    </location>
</feature>
<keyword evidence="8" id="KW-0472">Membrane</keyword>
<feature type="region of interest" description="Disordered" evidence="7">
    <location>
        <begin position="1693"/>
        <end position="1906"/>
    </location>
</feature>
<protein>
    <recommendedName>
        <fullName evidence="2">alpha-1,3-glucan synthase</fullName>
        <ecNumber evidence="2">2.4.1.183</ecNumber>
    </recommendedName>
</protein>
<feature type="transmembrane region" description="Helical" evidence="8">
    <location>
        <begin position="2212"/>
        <end position="2231"/>
    </location>
</feature>
<dbReference type="Pfam" id="PF26127">
    <property type="entry name" value="12TM_Mok13"/>
    <property type="match status" value="1"/>
</dbReference>
<dbReference type="Pfam" id="PF26111">
    <property type="entry name" value="Ig_Mok13"/>
    <property type="match status" value="1"/>
</dbReference>
<keyword evidence="8" id="KW-1133">Transmembrane helix</keyword>
<dbReference type="InterPro" id="IPR058656">
    <property type="entry name" value="Mok11-13/Ags1-like_GH"/>
</dbReference>
<dbReference type="Pfam" id="PF26114">
    <property type="entry name" value="Ig_2_Mok13"/>
    <property type="match status" value="1"/>
</dbReference>
<evidence type="ECO:0000259" key="10">
    <source>
        <dbReference type="SMART" id="SM00642"/>
    </source>
</evidence>
<gene>
    <name evidence="11" type="primary">ags1_1</name>
    <name evidence="11" type="ORF">OHK93_003527</name>
</gene>
<evidence type="ECO:0000256" key="3">
    <source>
        <dbReference type="ARBA" id="ARBA00022676"/>
    </source>
</evidence>
<dbReference type="InterPro" id="IPR058655">
    <property type="entry name" value="Mok11-14/Ags1-like"/>
</dbReference>
<dbReference type="GO" id="GO:0070600">
    <property type="term" value="P:fungal-type cell wall (1-&gt;3)-alpha-glucan biosynthetic process"/>
    <property type="evidence" value="ECO:0007669"/>
    <property type="project" value="TreeGrafter"/>
</dbReference>
<keyword evidence="9" id="KW-0732">Signal</keyword>
<evidence type="ECO:0000256" key="7">
    <source>
        <dbReference type="SAM" id="MobiDB-lite"/>
    </source>
</evidence>
<feature type="transmembrane region" description="Helical" evidence="8">
    <location>
        <begin position="2099"/>
        <end position="2117"/>
    </location>
</feature>
<organism evidence="11 12">
    <name type="scientific">Ramalina farinacea</name>
    <dbReference type="NCBI Taxonomy" id="258253"/>
    <lineage>
        <taxon>Eukaryota</taxon>
        <taxon>Fungi</taxon>
        <taxon>Dikarya</taxon>
        <taxon>Ascomycota</taxon>
        <taxon>Pezizomycotina</taxon>
        <taxon>Lecanoromycetes</taxon>
        <taxon>OSLEUM clade</taxon>
        <taxon>Lecanoromycetidae</taxon>
        <taxon>Lecanorales</taxon>
        <taxon>Lecanorineae</taxon>
        <taxon>Ramalinaceae</taxon>
        <taxon>Ramalina</taxon>
    </lineage>
</organism>
<dbReference type="PANTHER" id="PTHR47182">
    <property type="entry name" value="CELL WALL ALPHA-1,3-GLUCAN SYNTHASE AGS1-RELATED"/>
    <property type="match status" value="1"/>
</dbReference>
<evidence type="ECO:0000256" key="8">
    <source>
        <dbReference type="SAM" id="Phobius"/>
    </source>
</evidence>
<feature type="transmembrane region" description="Helical" evidence="8">
    <location>
        <begin position="2432"/>
        <end position="2452"/>
    </location>
</feature>
<dbReference type="InterPro" id="IPR001296">
    <property type="entry name" value="Glyco_trans_1"/>
</dbReference>
<keyword evidence="12" id="KW-1185">Reference proteome</keyword>
<dbReference type="InterPro" id="IPR017853">
    <property type="entry name" value="GH"/>
</dbReference>
<dbReference type="InterPro" id="IPR006047">
    <property type="entry name" value="GH13_cat_dom"/>
</dbReference>
<dbReference type="GO" id="GO:0009277">
    <property type="term" value="C:fungal-type cell wall"/>
    <property type="evidence" value="ECO:0007669"/>
    <property type="project" value="TreeGrafter"/>
</dbReference>
<name>A0AA43TYA8_9LECA</name>
<comment type="catalytic activity">
    <reaction evidence="6">
        <text>[(1-&gt;3)-alpha-D-glucosyl](n) + UDP-alpha-D-glucose = [(1-&gt;3)-alpha-D-glucosyl](n+1) + UDP + H(+)</text>
        <dbReference type="Rhea" id="RHEA:19749"/>
        <dbReference type="Rhea" id="RHEA-COMP:11150"/>
        <dbReference type="Rhea" id="RHEA-COMP:11151"/>
        <dbReference type="ChEBI" id="CHEBI:15378"/>
        <dbReference type="ChEBI" id="CHEBI:28100"/>
        <dbReference type="ChEBI" id="CHEBI:58223"/>
        <dbReference type="ChEBI" id="CHEBI:58885"/>
        <dbReference type="EC" id="2.4.1.183"/>
    </reaction>
</comment>